<proteinExistence type="predicted"/>
<evidence type="ECO:0000313" key="11">
    <source>
        <dbReference type="Proteomes" id="UP001589776"/>
    </source>
</evidence>
<evidence type="ECO:0000256" key="6">
    <source>
        <dbReference type="ARBA" id="ARBA00022777"/>
    </source>
</evidence>
<dbReference type="GO" id="GO:0003848">
    <property type="term" value="F:2-amino-4-hydroxy-6-hydroxymethyldihydropteridine diphosphokinase activity"/>
    <property type="evidence" value="ECO:0007669"/>
    <property type="project" value="UniProtKB-EC"/>
</dbReference>
<evidence type="ECO:0000256" key="1">
    <source>
        <dbReference type="ARBA" id="ARBA00000198"/>
    </source>
</evidence>
<sequence>MTEQSNGGASADRQQKDQSGFNGLREVAYIGLGSNINRREDYLALAVEALAAHSGLELLGQSSIYETDPVGYTEQPPFLNMVAAVATRLSPKELLAALLDIERSLGRTRTIRWGPRTIDLDLLLYGERQVSEPELTVPHPRMGERAFVLVPLLEVMNDIGSPGHLRESFTRQLETLEGKEGITLWKKSISLSESERSAN</sequence>
<dbReference type="Pfam" id="PF01288">
    <property type="entry name" value="HPPK"/>
    <property type="match status" value="1"/>
</dbReference>
<evidence type="ECO:0000256" key="3">
    <source>
        <dbReference type="ARBA" id="ARBA00013253"/>
    </source>
</evidence>
<comment type="pathway">
    <text evidence="2">Cofactor biosynthesis; tetrahydrofolate biosynthesis; 2-amino-4-hydroxy-6-hydroxymethyl-7,8-dihydropteridine diphosphate from 7,8-dihydroneopterin triphosphate: step 4/4.</text>
</comment>
<dbReference type="EMBL" id="JBHLWN010000110">
    <property type="protein sequence ID" value="MFC0216094.1"/>
    <property type="molecule type" value="Genomic_DNA"/>
</dbReference>
<evidence type="ECO:0000259" key="9">
    <source>
        <dbReference type="PROSITE" id="PS00794"/>
    </source>
</evidence>
<comment type="caution">
    <text evidence="10">The sequence shown here is derived from an EMBL/GenBank/DDBJ whole genome shotgun (WGS) entry which is preliminary data.</text>
</comment>
<dbReference type="SUPFAM" id="SSF55083">
    <property type="entry name" value="6-hydroxymethyl-7,8-dihydropterin pyrophosphokinase, HPPK"/>
    <property type="match status" value="1"/>
</dbReference>
<dbReference type="PANTHER" id="PTHR43071">
    <property type="entry name" value="2-AMINO-4-HYDROXY-6-HYDROXYMETHYLDIHYDROPTERIDINE PYROPHOSPHOKINASE"/>
    <property type="match status" value="1"/>
</dbReference>
<name>A0ABV6DU02_9BACL</name>
<dbReference type="InterPro" id="IPR035907">
    <property type="entry name" value="Hppk_sf"/>
</dbReference>
<dbReference type="CDD" id="cd00483">
    <property type="entry name" value="HPPK"/>
    <property type="match status" value="1"/>
</dbReference>
<dbReference type="Proteomes" id="UP001589776">
    <property type="component" value="Unassembled WGS sequence"/>
</dbReference>
<evidence type="ECO:0000256" key="5">
    <source>
        <dbReference type="ARBA" id="ARBA00022741"/>
    </source>
</evidence>
<keyword evidence="8" id="KW-0289">Folate biosynthesis</keyword>
<feature type="domain" description="7,8-dihydro-6-hydroxymethylpterin-pyrophosphokinase" evidence="9">
    <location>
        <begin position="112"/>
        <end position="123"/>
    </location>
</feature>
<evidence type="ECO:0000256" key="4">
    <source>
        <dbReference type="ARBA" id="ARBA00022679"/>
    </source>
</evidence>
<dbReference type="RefSeq" id="WP_377473928.1">
    <property type="nucleotide sequence ID" value="NZ_JBHLWN010000110.1"/>
</dbReference>
<gene>
    <name evidence="10" type="primary">folK</name>
    <name evidence="10" type="ORF">ACFFK0_27235</name>
</gene>
<keyword evidence="7" id="KW-0067">ATP-binding</keyword>
<comment type="catalytic activity">
    <reaction evidence="1">
        <text>6-hydroxymethyl-7,8-dihydropterin + ATP = (7,8-dihydropterin-6-yl)methyl diphosphate + AMP + H(+)</text>
        <dbReference type="Rhea" id="RHEA:11412"/>
        <dbReference type="ChEBI" id="CHEBI:15378"/>
        <dbReference type="ChEBI" id="CHEBI:30616"/>
        <dbReference type="ChEBI" id="CHEBI:44841"/>
        <dbReference type="ChEBI" id="CHEBI:72950"/>
        <dbReference type="ChEBI" id="CHEBI:456215"/>
        <dbReference type="EC" id="2.7.6.3"/>
    </reaction>
</comment>
<evidence type="ECO:0000256" key="7">
    <source>
        <dbReference type="ARBA" id="ARBA00022840"/>
    </source>
</evidence>
<organism evidence="10 11">
    <name type="scientific">Paenibacillus chartarius</name>
    <dbReference type="NCBI Taxonomy" id="747481"/>
    <lineage>
        <taxon>Bacteria</taxon>
        <taxon>Bacillati</taxon>
        <taxon>Bacillota</taxon>
        <taxon>Bacilli</taxon>
        <taxon>Bacillales</taxon>
        <taxon>Paenibacillaceae</taxon>
        <taxon>Paenibacillus</taxon>
    </lineage>
</organism>
<keyword evidence="6" id="KW-0418">Kinase</keyword>
<evidence type="ECO:0000256" key="2">
    <source>
        <dbReference type="ARBA" id="ARBA00005051"/>
    </source>
</evidence>
<keyword evidence="5" id="KW-0547">Nucleotide-binding</keyword>
<reference evidence="10 11" key="1">
    <citation type="submission" date="2024-09" db="EMBL/GenBank/DDBJ databases">
        <authorList>
            <person name="Sun Q."/>
            <person name="Mori K."/>
        </authorList>
    </citation>
    <scope>NUCLEOTIDE SEQUENCE [LARGE SCALE GENOMIC DNA]</scope>
    <source>
        <strain evidence="10 11">CCM 7759</strain>
    </source>
</reference>
<dbReference type="PROSITE" id="PS00794">
    <property type="entry name" value="HPPK"/>
    <property type="match status" value="1"/>
</dbReference>
<keyword evidence="11" id="KW-1185">Reference proteome</keyword>
<evidence type="ECO:0000313" key="10">
    <source>
        <dbReference type="EMBL" id="MFC0216094.1"/>
    </source>
</evidence>
<evidence type="ECO:0000256" key="8">
    <source>
        <dbReference type="ARBA" id="ARBA00022909"/>
    </source>
</evidence>
<dbReference type="NCBIfam" id="TIGR01498">
    <property type="entry name" value="folK"/>
    <property type="match status" value="1"/>
</dbReference>
<dbReference type="EC" id="2.7.6.3" evidence="3"/>
<keyword evidence="4 10" id="KW-0808">Transferase</keyword>
<dbReference type="Gene3D" id="3.30.70.560">
    <property type="entry name" value="7,8-Dihydro-6-hydroxymethylpterin-pyrophosphokinase HPPK"/>
    <property type="match status" value="1"/>
</dbReference>
<accession>A0ABV6DU02</accession>
<dbReference type="PANTHER" id="PTHR43071:SF1">
    <property type="entry name" value="2-AMINO-4-HYDROXY-6-HYDROXYMETHYLDIHYDROPTERIDINE PYROPHOSPHOKINASE"/>
    <property type="match status" value="1"/>
</dbReference>
<dbReference type="InterPro" id="IPR000550">
    <property type="entry name" value="Hppk"/>
</dbReference>
<protein>
    <recommendedName>
        <fullName evidence="3">2-amino-4-hydroxy-6-hydroxymethyldihydropteridine diphosphokinase</fullName>
        <ecNumber evidence="3">2.7.6.3</ecNumber>
    </recommendedName>
</protein>